<proteinExistence type="predicted"/>
<sequence length="228" mass="25873">MTQIPIYISIVFALTTLFTIGVFYRAANQSKFTLIILVSWLIVQFIIGTTGFYTITEGIPPRFLLLVLPPFIFIGVLFSTMKGRLFIDGLNLRILTMLHIVRIPVELVLYGLYVYKAVPELMTFEGRNYDILSGLTAPIIYYLGFVKKLINTRILLIWNFICLGLLLNIVVHAVLSAPFPFQQLAFDQPNIAVLHAPFNWLPSCIVPLVFFSHLASIRLLFNNKGNAF</sequence>
<protein>
    <submittedName>
        <fullName evidence="2">Uncharacterized protein</fullName>
    </submittedName>
</protein>
<feature type="transmembrane region" description="Helical" evidence="1">
    <location>
        <begin position="61"/>
        <end position="80"/>
    </location>
</feature>
<evidence type="ECO:0000256" key="1">
    <source>
        <dbReference type="SAM" id="Phobius"/>
    </source>
</evidence>
<dbReference type="Proteomes" id="UP000808349">
    <property type="component" value="Unassembled WGS sequence"/>
</dbReference>
<feature type="transmembrane region" description="Helical" evidence="1">
    <location>
        <begin position="200"/>
        <end position="221"/>
    </location>
</feature>
<evidence type="ECO:0000313" key="2">
    <source>
        <dbReference type="EMBL" id="MBK9718416.1"/>
    </source>
</evidence>
<organism evidence="2 3">
    <name type="scientific">Candidatus Defluviibacterium haderslevense</name>
    <dbReference type="NCBI Taxonomy" id="2981993"/>
    <lineage>
        <taxon>Bacteria</taxon>
        <taxon>Pseudomonadati</taxon>
        <taxon>Bacteroidota</taxon>
        <taxon>Saprospiria</taxon>
        <taxon>Saprospirales</taxon>
        <taxon>Saprospiraceae</taxon>
        <taxon>Candidatus Defluviibacterium</taxon>
    </lineage>
</organism>
<accession>A0A9D7SBK7</accession>
<keyword evidence="1" id="KW-0812">Transmembrane</keyword>
<feature type="transmembrane region" description="Helical" evidence="1">
    <location>
        <begin position="127"/>
        <end position="144"/>
    </location>
</feature>
<reference evidence="2 3" key="1">
    <citation type="submission" date="2020-10" db="EMBL/GenBank/DDBJ databases">
        <title>Connecting structure to function with the recovery of over 1000 high-quality activated sludge metagenome-assembled genomes encoding full-length rRNA genes using long-read sequencing.</title>
        <authorList>
            <person name="Singleton C.M."/>
            <person name="Petriglieri F."/>
            <person name="Kristensen J.M."/>
            <person name="Kirkegaard R.H."/>
            <person name="Michaelsen T.Y."/>
            <person name="Andersen M.H."/>
            <person name="Karst S.M."/>
            <person name="Dueholm M.S."/>
            <person name="Nielsen P.H."/>
            <person name="Albertsen M."/>
        </authorList>
    </citation>
    <scope>NUCLEOTIDE SEQUENCE [LARGE SCALE GENOMIC DNA]</scope>
    <source>
        <strain evidence="2">Ribe_18-Q3-R11-54_BAT3C.373</strain>
    </source>
</reference>
<feature type="transmembrane region" description="Helical" evidence="1">
    <location>
        <begin position="156"/>
        <end position="180"/>
    </location>
</feature>
<keyword evidence="1" id="KW-0472">Membrane</keyword>
<evidence type="ECO:0000313" key="3">
    <source>
        <dbReference type="Proteomes" id="UP000808349"/>
    </source>
</evidence>
<feature type="transmembrane region" description="Helical" evidence="1">
    <location>
        <begin position="6"/>
        <end position="27"/>
    </location>
</feature>
<dbReference type="EMBL" id="JADKFW010000010">
    <property type="protein sequence ID" value="MBK9718416.1"/>
    <property type="molecule type" value="Genomic_DNA"/>
</dbReference>
<feature type="transmembrane region" description="Helical" evidence="1">
    <location>
        <begin position="34"/>
        <end position="55"/>
    </location>
</feature>
<name>A0A9D7SBK7_9BACT</name>
<feature type="transmembrane region" description="Helical" evidence="1">
    <location>
        <begin position="92"/>
        <end position="115"/>
    </location>
</feature>
<keyword evidence="1" id="KW-1133">Transmembrane helix</keyword>
<dbReference type="AlphaFoldDB" id="A0A9D7SBK7"/>
<comment type="caution">
    <text evidence="2">The sequence shown here is derived from an EMBL/GenBank/DDBJ whole genome shotgun (WGS) entry which is preliminary data.</text>
</comment>
<gene>
    <name evidence="2" type="ORF">IPO85_13085</name>
</gene>